<keyword evidence="1" id="KW-0732">Signal</keyword>
<evidence type="ECO:0000313" key="2">
    <source>
        <dbReference type="EMBL" id="QIK41727.1"/>
    </source>
</evidence>
<organism evidence="2 3">
    <name type="scientific">Pontivivens nitratireducens</name>
    <dbReference type="NCBI Taxonomy" id="2758038"/>
    <lineage>
        <taxon>Bacteria</taxon>
        <taxon>Pseudomonadati</taxon>
        <taxon>Pseudomonadota</taxon>
        <taxon>Alphaproteobacteria</taxon>
        <taxon>Rhodobacterales</taxon>
        <taxon>Paracoccaceae</taxon>
        <taxon>Pontivivens</taxon>
    </lineage>
</organism>
<name>A0A6G7VPL5_9RHOB</name>
<sequence length="153" mass="16816">MTVSYRAVISTLAAVMIATLGPATAQQVEPAPKAPALRDIPLDEWMDRTLGRTVYYTIDGAAFGREYYAPDGQGVVFQHVDGTCMEGEWFYREEASAYCFIWPLSLSCFRHVDRNEETLILAVDPDGTPTGDLPQRVERIAIVPLSCGPAVTS</sequence>
<protein>
    <recommendedName>
        <fullName evidence="4">Secreted protein</fullName>
    </recommendedName>
</protein>
<evidence type="ECO:0008006" key="4">
    <source>
        <dbReference type="Google" id="ProtNLM"/>
    </source>
</evidence>
<dbReference type="RefSeq" id="WP_166193065.1">
    <property type="nucleotide sequence ID" value="NZ_CP049811.1"/>
</dbReference>
<dbReference type="AlphaFoldDB" id="A0A6G7VPL5"/>
<feature type="signal peptide" evidence="1">
    <location>
        <begin position="1"/>
        <end position="25"/>
    </location>
</feature>
<dbReference type="Proteomes" id="UP000500791">
    <property type="component" value="Chromosome"/>
</dbReference>
<reference evidence="2 3" key="1">
    <citation type="submission" date="2020-03" db="EMBL/GenBank/DDBJ databases">
        <title>Complete genome sequence of Monaibacterium sp. ALG8 with diverse plasmids.</title>
        <authorList>
            <person name="Sun C."/>
        </authorList>
    </citation>
    <scope>NUCLEOTIDE SEQUENCE [LARGE SCALE GENOMIC DNA]</scope>
    <source>
        <strain evidence="2 3">ALG8</strain>
    </source>
</reference>
<evidence type="ECO:0000256" key="1">
    <source>
        <dbReference type="SAM" id="SignalP"/>
    </source>
</evidence>
<proteinExistence type="predicted"/>
<accession>A0A6G7VPL5</accession>
<gene>
    <name evidence="2" type="ORF">G8E03_13790</name>
</gene>
<dbReference type="KEGG" id="mon:G8E03_13790"/>
<keyword evidence="3" id="KW-1185">Reference proteome</keyword>
<evidence type="ECO:0000313" key="3">
    <source>
        <dbReference type="Proteomes" id="UP000500791"/>
    </source>
</evidence>
<dbReference type="EMBL" id="CP049811">
    <property type="protein sequence ID" value="QIK41727.1"/>
    <property type="molecule type" value="Genomic_DNA"/>
</dbReference>
<feature type="chain" id="PRO_5026095177" description="Secreted protein" evidence="1">
    <location>
        <begin position="26"/>
        <end position="153"/>
    </location>
</feature>